<comment type="caution">
    <text evidence="10">The sequence shown here is derived from an EMBL/GenBank/DDBJ whole genome shotgun (WGS) entry which is preliminary data.</text>
</comment>
<dbReference type="SUPFAM" id="SSF74650">
    <property type="entry name" value="Galactose mutarotase-like"/>
    <property type="match status" value="1"/>
</dbReference>
<dbReference type="AlphaFoldDB" id="A0A3N9PWE9"/>
<dbReference type="OrthoDB" id="176168at2"/>
<dbReference type="GO" id="GO:0030246">
    <property type="term" value="F:carbohydrate binding"/>
    <property type="evidence" value="ECO:0007669"/>
    <property type="project" value="InterPro"/>
</dbReference>
<gene>
    <name evidence="10" type="ORF">EH198_19070</name>
</gene>
<dbReference type="SUPFAM" id="SSF51011">
    <property type="entry name" value="Glycosyl hydrolase domain"/>
    <property type="match status" value="1"/>
</dbReference>
<dbReference type="PANTHER" id="PTHR22762:SF166">
    <property type="entry name" value="ALPHA-GLUCOSIDASE"/>
    <property type="match status" value="1"/>
</dbReference>
<proteinExistence type="inferred from homology"/>
<dbReference type="InterPro" id="IPR013780">
    <property type="entry name" value="Glyco_hydro_b"/>
</dbReference>
<organism evidence="10 11">
    <name type="scientific">Paenibacillus rhizophilus</name>
    <dbReference type="NCBI Taxonomy" id="1850366"/>
    <lineage>
        <taxon>Bacteria</taxon>
        <taxon>Bacillati</taxon>
        <taxon>Bacillota</taxon>
        <taxon>Bacilli</taxon>
        <taxon>Bacillales</taxon>
        <taxon>Paenibacillaceae</taxon>
        <taxon>Paenibacillus</taxon>
    </lineage>
</organism>
<dbReference type="Pfam" id="PF01055">
    <property type="entry name" value="Glyco_hydro_31_2nd"/>
    <property type="match status" value="1"/>
</dbReference>
<accession>A0A3N9PWE9</accession>
<dbReference type="InterPro" id="IPR048395">
    <property type="entry name" value="Glyco_hydro_31_C"/>
</dbReference>
<dbReference type="CDD" id="cd14752">
    <property type="entry name" value="GH31_N"/>
    <property type="match status" value="1"/>
</dbReference>
<evidence type="ECO:0000256" key="5">
    <source>
        <dbReference type="SAM" id="SignalP"/>
    </source>
</evidence>
<comment type="similarity">
    <text evidence="1 4">Belongs to the glycosyl hydrolase 31 family.</text>
</comment>
<feature type="chain" id="PRO_5038414765" evidence="5">
    <location>
        <begin position="33"/>
        <end position="877"/>
    </location>
</feature>
<dbReference type="InterPro" id="IPR030458">
    <property type="entry name" value="Glyco_hydro_31_AS"/>
</dbReference>
<evidence type="ECO:0000259" key="9">
    <source>
        <dbReference type="Pfam" id="PF21365"/>
    </source>
</evidence>
<feature type="domain" description="Glycosyl hydrolase family 31 C-terminal" evidence="9">
    <location>
        <begin position="646"/>
        <end position="733"/>
    </location>
</feature>
<dbReference type="InterPro" id="IPR033403">
    <property type="entry name" value="DUF5110"/>
</dbReference>
<evidence type="ECO:0000256" key="2">
    <source>
        <dbReference type="ARBA" id="ARBA00022801"/>
    </source>
</evidence>
<keyword evidence="3 4" id="KW-0326">Glycosidase</keyword>
<evidence type="ECO:0000259" key="7">
    <source>
        <dbReference type="Pfam" id="PF13802"/>
    </source>
</evidence>
<feature type="domain" description="DUF5110" evidence="8">
    <location>
        <begin position="749"/>
        <end position="816"/>
    </location>
</feature>
<keyword evidence="5" id="KW-0732">Signal</keyword>
<evidence type="ECO:0000256" key="1">
    <source>
        <dbReference type="ARBA" id="ARBA00007806"/>
    </source>
</evidence>
<dbReference type="InterPro" id="IPR011013">
    <property type="entry name" value="Gal_mutarotase_sf_dom"/>
</dbReference>
<protein>
    <submittedName>
        <fullName evidence="10">DUF4968 domain-containing protein</fullName>
    </submittedName>
</protein>
<evidence type="ECO:0000259" key="6">
    <source>
        <dbReference type="Pfam" id="PF01055"/>
    </source>
</evidence>
<feature type="signal peptide" evidence="5">
    <location>
        <begin position="1"/>
        <end position="32"/>
    </location>
</feature>
<evidence type="ECO:0000256" key="3">
    <source>
        <dbReference type="ARBA" id="ARBA00023295"/>
    </source>
</evidence>
<evidence type="ECO:0000256" key="4">
    <source>
        <dbReference type="RuleBase" id="RU361185"/>
    </source>
</evidence>
<dbReference type="Gene3D" id="2.60.40.1760">
    <property type="entry name" value="glycosyl hydrolase (family 31)"/>
    <property type="match status" value="1"/>
</dbReference>
<dbReference type="CDD" id="cd06604">
    <property type="entry name" value="GH31_glucosidase_II_MalA"/>
    <property type="match status" value="1"/>
</dbReference>
<dbReference type="Proteomes" id="UP000282529">
    <property type="component" value="Unassembled WGS sequence"/>
</dbReference>
<evidence type="ECO:0000313" key="11">
    <source>
        <dbReference type="Proteomes" id="UP000282529"/>
    </source>
</evidence>
<dbReference type="InterPro" id="IPR017853">
    <property type="entry name" value="GH"/>
</dbReference>
<dbReference type="Pfam" id="PF17137">
    <property type="entry name" value="DUF5110"/>
    <property type="match status" value="1"/>
</dbReference>
<sequence>MKLTKKLKKFSPLLFATAVLFSGSAVSQFYLAQPVFAAANVQPEPDTPLEKNNLQKPMAVQSMEKLENGVKLNLGDHEAYIRLLSSQISKISILNKGEEEFFSGAIAKKDWAAPEFKVTEDDKKIVLKTNDVTVSINKSPFGIKHLDKNGDVINEDAEQGVGYENGKPYVFKKTDKSEAFYGFGEQTGGLNKRGYNIGLWNTDAYTYDKNDRYLYTSIPFFIGLKHQNAYGLFFDNSYRSYYNMANESDDYYYFYANGGKLTYYFINGPEIKDVIDRYTELTGKMDLPPEWSLGFHQSKWGYLQNDIVRVAKTYREKNIPLDTMHMDIDWMDEYRVFSWDKSGYKYPNPDKLNEDLNNLNVHQVAITDPGVKKDENFPLYQQGIKGDLFVKKADGSTLIGEVWPGESAFPNFVKKDVRDWWALSHKALFDKGVDGFWNDMNELTGKTSTPEWGGPNEPFNPDIVWPQNHMPLDAVLETDDGRKMLAAEGHNIYPHYMAQATKEAFKKLKPNDRPFLLTRGSFAGTQRYATLWTGDNVSNWESLALSLPMNANIGLSGQPFVGNDIGGFAKPDDNYVTPELFARWIEVGAFLPFSRDHYAGGHNEGNGQEPWVFGKEVEDISRKYISMRYELMPYLYNAFKGAHDNGQPVQQPLVYQFQHDPNTYNIEDQYMFGGSLMLTPVVKQGATSRSVYFPAGTKWVDYWTGEEFEGGQTITKHADLGTLPIFVKQDSIIPRREVQQYTGEKKLTNLILDTYLENNASYNFYEDDAKTEDYTRGEFNVTDLNVKKTANHIEFEQNKKVQNFASDIQSYTLKLHEAEEPKKVQAAENKYVKAGSAEELNQQERAYYFDAKENVLYVKIPVNEDHKVNIQTTGGSN</sequence>
<dbReference type="InterPro" id="IPR025887">
    <property type="entry name" value="Glyco_hydro_31_N_dom"/>
</dbReference>
<dbReference type="Gene3D" id="2.60.40.1180">
    <property type="entry name" value="Golgi alpha-mannosidase II"/>
    <property type="match status" value="2"/>
</dbReference>
<reference evidence="10 11" key="1">
    <citation type="submission" date="2018-11" db="EMBL/GenBank/DDBJ databases">
        <title>Genome sequence of strain 7197.</title>
        <authorList>
            <person name="Gao J."/>
            <person name="Sun J."/>
        </authorList>
    </citation>
    <scope>NUCLEOTIDE SEQUENCE [LARGE SCALE GENOMIC DNA]</scope>
    <source>
        <strain evidence="10 11">7197</strain>
    </source>
</reference>
<dbReference type="Pfam" id="PF13802">
    <property type="entry name" value="Gal_mutarotas_2"/>
    <property type="match status" value="1"/>
</dbReference>
<name>A0A3N9PWE9_9BACL</name>
<dbReference type="InterPro" id="IPR000322">
    <property type="entry name" value="Glyco_hydro_31_TIM"/>
</dbReference>
<dbReference type="GO" id="GO:0005975">
    <property type="term" value="P:carbohydrate metabolic process"/>
    <property type="evidence" value="ECO:0007669"/>
    <property type="project" value="InterPro"/>
</dbReference>
<evidence type="ECO:0000313" key="10">
    <source>
        <dbReference type="EMBL" id="RQW09576.1"/>
    </source>
</evidence>
<dbReference type="EMBL" id="RQPI01000013">
    <property type="protein sequence ID" value="RQW09576.1"/>
    <property type="molecule type" value="Genomic_DNA"/>
</dbReference>
<dbReference type="GO" id="GO:0004553">
    <property type="term" value="F:hydrolase activity, hydrolyzing O-glycosyl compounds"/>
    <property type="evidence" value="ECO:0007669"/>
    <property type="project" value="InterPro"/>
</dbReference>
<dbReference type="Gene3D" id="3.20.20.80">
    <property type="entry name" value="Glycosidases"/>
    <property type="match status" value="1"/>
</dbReference>
<dbReference type="Pfam" id="PF21365">
    <property type="entry name" value="Glyco_hydro_31_3rd"/>
    <property type="match status" value="1"/>
</dbReference>
<keyword evidence="2 4" id="KW-0378">Hydrolase</keyword>
<feature type="domain" description="Glycoside hydrolase family 31 TIM barrel" evidence="6">
    <location>
        <begin position="287"/>
        <end position="637"/>
    </location>
</feature>
<feature type="domain" description="Glycoside hydrolase family 31 N-terminal" evidence="7">
    <location>
        <begin position="84"/>
        <end position="242"/>
    </location>
</feature>
<dbReference type="PROSITE" id="PS00129">
    <property type="entry name" value="GLYCOSYL_HYDROL_F31_1"/>
    <property type="match status" value="1"/>
</dbReference>
<evidence type="ECO:0000259" key="8">
    <source>
        <dbReference type="Pfam" id="PF17137"/>
    </source>
</evidence>
<keyword evidence="11" id="KW-1185">Reference proteome</keyword>
<dbReference type="SUPFAM" id="SSF51445">
    <property type="entry name" value="(Trans)glycosidases"/>
    <property type="match status" value="1"/>
</dbReference>
<dbReference type="PANTHER" id="PTHR22762">
    <property type="entry name" value="ALPHA-GLUCOSIDASE"/>
    <property type="match status" value="1"/>
</dbReference>